<dbReference type="RefSeq" id="XP_004445596.1">
    <property type="nucleotide sequence ID" value="XM_004445539.1"/>
</dbReference>
<dbReference type="VEuPathDB" id="FungiDB:CIMG_12630"/>
<feature type="region of interest" description="Disordered" evidence="1">
    <location>
        <begin position="152"/>
        <end position="172"/>
    </location>
</feature>
<evidence type="ECO:0000313" key="2">
    <source>
        <dbReference type="EMBL" id="KJF59951.1"/>
    </source>
</evidence>
<dbReference type="EMBL" id="GG704911">
    <property type="protein sequence ID" value="KJF59951.1"/>
    <property type="molecule type" value="Genomic_DNA"/>
</dbReference>
<reference evidence="3" key="1">
    <citation type="journal article" date="2009" name="Genome Res.">
        <title>Comparative genomic analyses of the human fungal pathogens Coccidioides and their relatives.</title>
        <authorList>
            <person name="Sharpton T.J."/>
            <person name="Stajich J.E."/>
            <person name="Rounsley S.D."/>
            <person name="Gardner M.J."/>
            <person name="Wortman J.R."/>
            <person name="Jordar V.S."/>
            <person name="Maiti R."/>
            <person name="Kodira C.D."/>
            <person name="Neafsey D.E."/>
            <person name="Zeng Q."/>
            <person name="Hung C.-Y."/>
            <person name="McMahan C."/>
            <person name="Muszewska A."/>
            <person name="Grynberg M."/>
            <person name="Mandel M.A."/>
            <person name="Kellner E.M."/>
            <person name="Barker B.M."/>
            <person name="Galgiani J.N."/>
            <person name="Orbach M.J."/>
            <person name="Kirkland T.N."/>
            <person name="Cole G.T."/>
            <person name="Henn M.R."/>
            <person name="Birren B.W."/>
            <person name="Taylor J.W."/>
        </authorList>
    </citation>
    <scope>NUCLEOTIDE SEQUENCE [LARGE SCALE GENOMIC DNA]</scope>
    <source>
        <strain evidence="3">RS</strain>
    </source>
</reference>
<gene>
    <name evidence="2" type="ORF">CIMG_12630</name>
</gene>
<dbReference type="InParanoid" id="A0A0D8JSJ2"/>
<accession>A0A0D8JSJ2</accession>
<name>A0A0D8JSJ2_COCIM</name>
<dbReference type="AlphaFoldDB" id="A0A0D8JSJ2"/>
<protein>
    <submittedName>
        <fullName evidence="2">Uncharacterized protein</fullName>
    </submittedName>
</protein>
<dbReference type="Proteomes" id="UP000001261">
    <property type="component" value="Unassembled WGS sequence"/>
</dbReference>
<evidence type="ECO:0000313" key="3">
    <source>
        <dbReference type="Proteomes" id="UP000001261"/>
    </source>
</evidence>
<reference evidence="3" key="2">
    <citation type="journal article" date="2010" name="Genome Res.">
        <title>Population genomic sequencing of Coccidioides fungi reveals recent hybridization and transposon control.</title>
        <authorList>
            <person name="Neafsey D.E."/>
            <person name="Barker B.M."/>
            <person name="Sharpton T.J."/>
            <person name="Stajich J.E."/>
            <person name="Park D.J."/>
            <person name="Whiston E."/>
            <person name="Hung C.-Y."/>
            <person name="McMahan C."/>
            <person name="White J."/>
            <person name="Sykes S."/>
            <person name="Heiman D."/>
            <person name="Young S."/>
            <person name="Zeng Q."/>
            <person name="Abouelleil A."/>
            <person name="Aftuck L."/>
            <person name="Bessette D."/>
            <person name="Brown A."/>
            <person name="FitzGerald M."/>
            <person name="Lui A."/>
            <person name="Macdonald J.P."/>
            <person name="Priest M."/>
            <person name="Orbach M.J."/>
            <person name="Galgiani J.N."/>
            <person name="Kirkland T.N."/>
            <person name="Cole G.T."/>
            <person name="Birren B.W."/>
            <person name="Henn M.R."/>
            <person name="Taylor J.W."/>
            <person name="Rounsley S.D."/>
        </authorList>
    </citation>
    <scope>GENOME REANNOTATION</scope>
    <source>
        <strain evidence="3">RS</strain>
    </source>
</reference>
<proteinExistence type="predicted"/>
<evidence type="ECO:0000256" key="1">
    <source>
        <dbReference type="SAM" id="MobiDB-lite"/>
    </source>
</evidence>
<organism evidence="2 3">
    <name type="scientific">Coccidioides immitis (strain RS)</name>
    <name type="common">Valley fever fungus</name>
    <dbReference type="NCBI Taxonomy" id="246410"/>
    <lineage>
        <taxon>Eukaryota</taxon>
        <taxon>Fungi</taxon>
        <taxon>Dikarya</taxon>
        <taxon>Ascomycota</taxon>
        <taxon>Pezizomycotina</taxon>
        <taxon>Eurotiomycetes</taxon>
        <taxon>Eurotiomycetidae</taxon>
        <taxon>Onygenales</taxon>
        <taxon>Onygenaceae</taxon>
        <taxon>Coccidioides</taxon>
    </lineage>
</organism>
<keyword evidence="3" id="KW-1185">Reference proteome</keyword>
<dbReference type="GeneID" id="24164257"/>
<dbReference type="KEGG" id="cim:CIMG_12630"/>
<feature type="compositionally biased region" description="Polar residues" evidence="1">
    <location>
        <begin position="152"/>
        <end position="161"/>
    </location>
</feature>
<dbReference type="OrthoDB" id="4369165at2759"/>
<sequence length="172" mass="19386">MTKENLVLDESISFANLAMSELQALCYSMEPMVYAKRSDALCYSGSLSPSGHSNCYTSVPYQFPTAIQLQGLGAISDALVECIRWDNPMIIEKLNILFGSDDKKAQDFINNWHLKATQIALDAIIKTYQIEKKAFGNKSYWHCVHNNIDPVSVQSSPSSENLMEEENHNDHY</sequence>